<dbReference type="AlphaFoldDB" id="A0A8H4QWY2"/>
<sequence>MESYTEKPFSQNNRQKMLEQHIERVESLLMAVEETYESSPSHTLITLHQELVQNRSKALSVMEEVEQASAEMIRKIFYRAHRHMREIERLGEELASLDVVYKSLAENFRVLEKEFASYKVLDQTRVQDGSALREA</sequence>
<evidence type="ECO:0000313" key="2">
    <source>
        <dbReference type="Proteomes" id="UP000521872"/>
    </source>
</evidence>
<reference evidence="1 2" key="1">
    <citation type="submission" date="2019-12" db="EMBL/GenBank/DDBJ databases">
        <authorList>
            <person name="Floudas D."/>
            <person name="Bentzer J."/>
            <person name="Ahren D."/>
            <person name="Johansson T."/>
            <person name="Persson P."/>
            <person name="Tunlid A."/>
        </authorList>
    </citation>
    <scope>NUCLEOTIDE SEQUENCE [LARGE SCALE GENOMIC DNA]</scope>
    <source>
        <strain evidence="1 2">CBS 102.39</strain>
    </source>
</reference>
<dbReference type="Proteomes" id="UP000521872">
    <property type="component" value="Unassembled WGS sequence"/>
</dbReference>
<keyword evidence="2" id="KW-1185">Reference proteome</keyword>
<protein>
    <submittedName>
        <fullName evidence="1">Uncharacterized protein</fullName>
    </submittedName>
</protein>
<accession>A0A8H4QWY2</accession>
<proteinExistence type="predicted"/>
<name>A0A8H4QWY2_9AGAR</name>
<dbReference type="EMBL" id="JAACJL010000017">
    <property type="protein sequence ID" value="KAF4618962.1"/>
    <property type="molecule type" value="Genomic_DNA"/>
</dbReference>
<evidence type="ECO:0000313" key="1">
    <source>
        <dbReference type="EMBL" id="KAF4618962.1"/>
    </source>
</evidence>
<comment type="caution">
    <text evidence="1">The sequence shown here is derived from an EMBL/GenBank/DDBJ whole genome shotgun (WGS) entry which is preliminary data.</text>
</comment>
<organism evidence="1 2">
    <name type="scientific">Agrocybe pediades</name>
    <dbReference type="NCBI Taxonomy" id="84607"/>
    <lineage>
        <taxon>Eukaryota</taxon>
        <taxon>Fungi</taxon>
        <taxon>Dikarya</taxon>
        <taxon>Basidiomycota</taxon>
        <taxon>Agaricomycotina</taxon>
        <taxon>Agaricomycetes</taxon>
        <taxon>Agaricomycetidae</taxon>
        <taxon>Agaricales</taxon>
        <taxon>Agaricineae</taxon>
        <taxon>Strophariaceae</taxon>
        <taxon>Agrocybe</taxon>
    </lineage>
</organism>
<gene>
    <name evidence="1" type="ORF">D9613_009900</name>
</gene>